<sequence length="384" mass="43885">MLNISELPHEIIVEIFFMLTPLETQSLISKLHQILDNLPPNLDTAANNVKLLIRFAFQRLYSGKLLVTSDYCCKKGLETVPDAVLSLRNFEEKFLESKENEIENTLFKETRPQILKFRFIRDVNDYSNFVDDLYSLNSIFDNLNDRNEITKYIGVACQLELYIDGYTIGVESPTAILIAVLKTLISLANPDTALKNSLSSKFKSITIKSTDIGDYYVSRWSQLLGCFTNVTYLNLSDNIIKSDSNPRNEGESDIKVDLLANDFVWPPALKELNLDNNLLTYISKKFMLKLPSNTLEKLSICSNKFTTLGQTDFESFNFTEVLPQLTSLKLNYNNTLMLVNERMFYKISSTGKFRSLELRGCNIDEHNMLSLKAVSIRENFSLLS</sequence>
<keyword evidence="4" id="KW-1185">Reference proteome</keyword>
<dbReference type="VEuPathDB" id="FungiDB:DEHA2E23782g"/>
<dbReference type="RefSeq" id="XP_460334.2">
    <property type="nucleotide sequence ID" value="XM_460334.1"/>
</dbReference>
<evidence type="ECO:0000313" key="4">
    <source>
        <dbReference type="Proteomes" id="UP000000599"/>
    </source>
</evidence>
<dbReference type="OMA" id="WELNYTK"/>
<dbReference type="PROSITE" id="PS51450">
    <property type="entry name" value="LRR"/>
    <property type="match status" value="1"/>
</dbReference>
<keyword evidence="2" id="KW-0677">Repeat</keyword>
<proteinExistence type="predicted"/>
<dbReference type="InterPro" id="IPR050333">
    <property type="entry name" value="SLRP"/>
</dbReference>
<gene>
    <name evidence="3" type="ordered locus">DEHA2E23782g</name>
</gene>
<evidence type="ECO:0000256" key="2">
    <source>
        <dbReference type="ARBA" id="ARBA00022737"/>
    </source>
</evidence>
<dbReference type="AlphaFoldDB" id="Q6BN86"/>
<protein>
    <submittedName>
        <fullName evidence="3">DEHA2E23782p</fullName>
    </submittedName>
</protein>
<dbReference type="OrthoDB" id="27267at2759"/>
<dbReference type="InterPro" id="IPR032675">
    <property type="entry name" value="LRR_dom_sf"/>
</dbReference>
<dbReference type="InterPro" id="IPR001611">
    <property type="entry name" value="Leu-rich_rpt"/>
</dbReference>
<dbReference type="Gene3D" id="3.80.10.10">
    <property type="entry name" value="Ribonuclease Inhibitor"/>
    <property type="match status" value="1"/>
</dbReference>
<dbReference type="GeneID" id="2901893"/>
<dbReference type="eggNOG" id="ENOG502T36X">
    <property type="taxonomic scope" value="Eukaryota"/>
</dbReference>
<evidence type="ECO:0000256" key="1">
    <source>
        <dbReference type="ARBA" id="ARBA00022614"/>
    </source>
</evidence>
<accession>Q6BN86</accession>
<dbReference type="PANTHER" id="PTHR45712:SF22">
    <property type="entry name" value="INSULIN-LIKE GROWTH FACTOR-BINDING PROTEIN COMPLEX ACID LABILE SUBUNIT"/>
    <property type="match status" value="1"/>
</dbReference>
<organism evidence="3 4">
    <name type="scientific">Debaryomyces hansenii (strain ATCC 36239 / CBS 767 / BCRC 21394 / JCM 1990 / NBRC 0083 / IGC 2968)</name>
    <name type="common">Yeast</name>
    <name type="synonym">Torulaspora hansenii</name>
    <dbReference type="NCBI Taxonomy" id="284592"/>
    <lineage>
        <taxon>Eukaryota</taxon>
        <taxon>Fungi</taxon>
        <taxon>Dikarya</taxon>
        <taxon>Ascomycota</taxon>
        <taxon>Saccharomycotina</taxon>
        <taxon>Pichiomycetes</taxon>
        <taxon>Debaryomycetaceae</taxon>
        <taxon>Debaryomyces</taxon>
    </lineage>
</organism>
<dbReference type="SUPFAM" id="SSF52047">
    <property type="entry name" value="RNI-like"/>
    <property type="match status" value="1"/>
</dbReference>
<dbReference type="KEGG" id="dha:DEHA2E23782g"/>
<dbReference type="InParanoid" id="Q6BN86"/>
<reference evidence="3 4" key="1">
    <citation type="journal article" date="2004" name="Nature">
        <title>Genome evolution in yeasts.</title>
        <authorList>
            <consortium name="Genolevures"/>
            <person name="Dujon B."/>
            <person name="Sherman D."/>
            <person name="Fischer G."/>
            <person name="Durrens P."/>
            <person name="Casaregola S."/>
            <person name="Lafontaine I."/>
            <person name="de Montigny J."/>
            <person name="Marck C."/>
            <person name="Neuveglise C."/>
            <person name="Talla E."/>
            <person name="Goffard N."/>
            <person name="Frangeul L."/>
            <person name="Aigle M."/>
            <person name="Anthouard V."/>
            <person name="Babour A."/>
            <person name="Barbe V."/>
            <person name="Barnay S."/>
            <person name="Blanchin S."/>
            <person name="Beckerich J.M."/>
            <person name="Beyne E."/>
            <person name="Bleykasten C."/>
            <person name="Boisrame A."/>
            <person name="Boyer J."/>
            <person name="Cattolico L."/>
            <person name="Confanioleri F."/>
            <person name="de Daruvar A."/>
            <person name="Despons L."/>
            <person name="Fabre E."/>
            <person name="Fairhead C."/>
            <person name="Ferry-Dumazet H."/>
            <person name="Groppi A."/>
            <person name="Hantraye F."/>
            <person name="Hennequin C."/>
            <person name="Jauniaux N."/>
            <person name="Joyet P."/>
            <person name="Kachouri R."/>
            <person name="Kerrest A."/>
            <person name="Koszul R."/>
            <person name="Lemaire M."/>
            <person name="Lesur I."/>
            <person name="Ma L."/>
            <person name="Muller H."/>
            <person name="Nicaud J.M."/>
            <person name="Nikolski M."/>
            <person name="Oztas S."/>
            <person name="Ozier-Kalogeropoulos O."/>
            <person name="Pellenz S."/>
            <person name="Potier S."/>
            <person name="Richard G.F."/>
            <person name="Straub M.L."/>
            <person name="Suleau A."/>
            <person name="Swennene D."/>
            <person name="Tekaia F."/>
            <person name="Wesolowski-Louvel M."/>
            <person name="Westhof E."/>
            <person name="Wirth B."/>
            <person name="Zeniou-Meyer M."/>
            <person name="Zivanovic I."/>
            <person name="Bolotin-Fukuhara M."/>
            <person name="Thierry A."/>
            <person name="Bouchier C."/>
            <person name="Caudron B."/>
            <person name="Scarpelli C."/>
            <person name="Gaillardin C."/>
            <person name="Weissenbach J."/>
            <person name="Wincker P."/>
            <person name="Souciet J.L."/>
        </authorList>
    </citation>
    <scope>NUCLEOTIDE SEQUENCE [LARGE SCALE GENOMIC DNA]</scope>
    <source>
        <strain evidence="4">ATCC 36239 / CBS 767 / BCRC 21394 / JCM 1990 / NBRC 0083 / IGC 2968</strain>
    </source>
</reference>
<evidence type="ECO:0000313" key="3">
    <source>
        <dbReference type="EMBL" id="CAG88619.2"/>
    </source>
</evidence>
<keyword evidence="1" id="KW-0433">Leucine-rich repeat</keyword>
<dbReference type="PANTHER" id="PTHR45712">
    <property type="entry name" value="AGAP008170-PA"/>
    <property type="match status" value="1"/>
</dbReference>
<dbReference type="EMBL" id="CR382137">
    <property type="protein sequence ID" value="CAG88619.2"/>
    <property type="molecule type" value="Genomic_DNA"/>
</dbReference>
<name>Q6BN86_DEBHA</name>
<dbReference type="Proteomes" id="UP000000599">
    <property type="component" value="Chromosome E"/>
</dbReference>
<dbReference type="HOGENOM" id="CLU_794797_0_0_1"/>